<dbReference type="RefSeq" id="WP_152157685.1">
    <property type="nucleotide sequence ID" value="NZ_WEHX01000008.1"/>
</dbReference>
<reference evidence="8 9" key="1">
    <citation type="submission" date="2019-10" db="EMBL/GenBank/DDBJ databases">
        <title>Genome diversity of Sutterella seckii.</title>
        <authorList>
            <person name="Chaplin A.V."/>
            <person name="Sokolova S.R."/>
            <person name="Mosin K.A."/>
            <person name="Ivanova E.L."/>
            <person name="Kochetkova T.O."/>
            <person name="Goltsov A.Y."/>
            <person name="Trofimov D.Y."/>
            <person name="Efimov B.A."/>
        </authorList>
    </citation>
    <scope>NUCLEOTIDE SEQUENCE [LARGE SCALE GENOMIC DNA]</scope>
    <source>
        <strain evidence="8 9">ASD393</strain>
    </source>
</reference>
<dbReference type="PANTHER" id="PTHR42690">
    <property type="entry name" value="THREONINE SYNTHASE FAMILY MEMBER"/>
    <property type="match status" value="1"/>
</dbReference>
<comment type="caution">
    <text evidence="8">The sequence shown here is derived from an EMBL/GenBank/DDBJ whole genome shotgun (WGS) entry which is preliminary data.</text>
</comment>
<evidence type="ECO:0000313" key="9">
    <source>
        <dbReference type="Proteomes" id="UP000430564"/>
    </source>
</evidence>
<protein>
    <recommendedName>
        <fullName evidence="5">Threonine synthase</fullName>
        <ecNumber evidence="5">4.2.3.1</ecNumber>
    </recommendedName>
</protein>
<proteinExistence type="inferred from homology"/>
<dbReference type="InterPro" id="IPR004450">
    <property type="entry name" value="Thr_synthase-like"/>
</dbReference>
<gene>
    <name evidence="8" type="primary">thrC</name>
    <name evidence="8" type="ORF">GBM95_02780</name>
</gene>
<dbReference type="PANTHER" id="PTHR42690:SF1">
    <property type="entry name" value="THREONINE SYNTHASE-LIKE 2"/>
    <property type="match status" value="1"/>
</dbReference>
<dbReference type="OrthoDB" id="9763107at2"/>
<evidence type="ECO:0000256" key="1">
    <source>
        <dbReference type="ARBA" id="ARBA00001933"/>
    </source>
</evidence>
<organism evidence="8 9">
    <name type="scientific">Sutterella seckii</name>
    <dbReference type="NCBI Taxonomy" id="1944635"/>
    <lineage>
        <taxon>Bacteria</taxon>
        <taxon>Pseudomonadati</taxon>
        <taxon>Pseudomonadota</taxon>
        <taxon>Betaproteobacteria</taxon>
        <taxon>Burkholderiales</taxon>
        <taxon>Sutterellaceae</taxon>
        <taxon>Sutterella</taxon>
    </lineage>
</organism>
<evidence type="ECO:0000256" key="2">
    <source>
        <dbReference type="ARBA" id="ARBA00005517"/>
    </source>
</evidence>
<dbReference type="Gene3D" id="3.40.50.1100">
    <property type="match status" value="2"/>
</dbReference>
<evidence type="ECO:0000256" key="5">
    <source>
        <dbReference type="NCBIfam" id="TIGR00260"/>
    </source>
</evidence>
<sequence length="479" mass="53400">MLYISTRGAADGKTFADIAFEGFARDGGLYVPENYPKFSSEDLALLRGRDFPSVALEVLRRFWTQIPVPDLWGLCRDAWQPSNFGNGRDPFKAHDVAPIKWLHDGVGLYELSNGPTLTFDDFSLQFLKRLHAKHLGTEPENITLLGATTGDMGASAEYAFGDRKDTRVVMLSPKDRMSKFQSAQLYSNKDENVLNLEVEGTFDDCQELVYKLLEDEEFRKANKLGAVNSYLWARIAVQVACYFYAYIQATGAQNEQVVFCVPGGNFGNAFAGYVARAMGLPILRILVATNENDAMDRFLRTGVYSPRPASETIATSSPSMDISRAANFERFLFEVLGRNGVRVKELMKDLEEKGSFELTQQEFSKVRRSGLAAGTSNHANRLEIIESLNIEYATTIDPHTADCLYTGVYLHPVGVKTICFETVQAVKFPKMTMQATGKTVPLPPAFSDIFEREQRKTTVAVDEARIREAVAAFASKPWA</sequence>
<dbReference type="NCBIfam" id="TIGR00260">
    <property type="entry name" value="thrC"/>
    <property type="match status" value="1"/>
</dbReference>
<comment type="similarity">
    <text evidence="2">Belongs to the threonine synthase family.</text>
</comment>
<keyword evidence="3" id="KW-0663">Pyridoxal phosphate</keyword>
<evidence type="ECO:0000259" key="6">
    <source>
        <dbReference type="Pfam" id="PF00291"/>
    </source>
</evidence>
<dbReference type="SUPFAM" id="SSF53686">
    <property type="entry name" value="Tryptophan synthase beta subunit-like PLP-dependent enzymes"/>
    <property type="match status" value="1"/>
</dbReference>
<dbReference type="Pfam" id="PF00291">
    <property type="entry name" value="PALP"/>
    <property type="match status" value="1"/>
</dbReference>
<dbReference type="GO" id="GO:0009088">
    <property type="term" value="P:threonine biosynthetic process"/>
    <property type="evidence" value="ECO:0007669"/>
    <property type="project" value="UniProtKB-UniRule"/>
</dbReference>
<dbReference type="InterPro" id="IPR036052">
    <property type="entry name" value="TrpB-like_PALP_sf"/>
</dbReference>
<evidence type="ECO:0000256" key="4">
    <source>
        <dbReference type="ARBA" id="ARBA00023239"/>
    </source>
</evidence>
<dbReference type="EMBL" id="WEHX01000008">
    <property type="protein sequence ID" value="KAB7662421.1"/>
    <property type="molecule type" value="Genomic_DNA"/>
</dbReference>
<dbReference type="EC" id="4.2.3.1" evidence="5"/>
<dbReference type="Pfam" id="PF24857">
    <property type="entry name" value="THR4_C"/>
    <property type="match status" value="1"/>
</dbReference>
<evidence type="ECO:0000256" key="3">
    <source>
        <dbReference type="ARBA" id="ARBA00022898"/>
    </source>
</evidence>
<evidence type="ECO:0000259" key="7">
    <source>
        <dbReference type="Pfam" id="PF14821"/>
    </source>
</evidence>
<dbReference type="InterPro" id="IPR029144">
    <property type="entry name" value="Thr_synth_N"/>
</dbReference>
<feature type="domain" description="Threonine synthase N-terminal" evidence="7">
    <location>
        <begin position="3"/>
        <end position="78"/>
    </location>
</feature>
<feature type="domain" description="Tryptophan synthase beta chain-like PALP" evidence="6">
    <location>
        <begin position="112"/>
        <end position="320"/>
    </location>
</feature>
<dbReference type="InterPro" id="IPR001926">
    <property type="entry name" value="TrpB-like_PALP"/>
</dbReference>
<dbReference type="Gene3D" id="3.90.1380.10">
    <property type="entry name" value="Threonine synthase, N-terminal domain"/>
    <property type="match status" value="1"/>
</dbReference>
<evidence type="ECO:0000313" key="8">
    <source>
        <dbReference type="EMBL" id="KAB7662421.1"/>
    </source>
</evidence>
<keyword evidence="4 8" id="KW-0456">Lyase</keyword>
<dbReference type="AlphaFoldDB" id="A0A6I1ESP9"/>
<comment type="cofactor">
    <cofactor evidence="1">
        <name>pyridoxal 5'-phosphate</name>
        <dbReference type="ChEBI" id="CHEBI:597326"/>
    </cofactor>
</comment>
<dbReference type="InterPro" id="IPR051166">
    <property type="entry name" value="Threonine_Synthase"/>
</dbReference>
<accession>A0A6I1ESP9</accession>
<dbReference type="Pfam" id="PF14821">
    <property type="entry name" value="Thr_synth_N"/>
    <property type="match status" value="1"/>
</dbReference>
<name>A0A6I1ESP9_9BURK</name>
<dbReference type="Proteomes" id="UP000430564">
    <property type="component" value="Unassembled WGS sequence"/>
</dbReference>
<dbReference type="GO" id="GO:0004795">
    <property type="term" value="F:threonine synthase activity"/>
    <property type="evidence" value="ECO:0007669"/>
    <property type="project" value="UniProtKB-UniRule"/>
</dbReference>
<dbReference type="InterPro" id="IPR037158">
    <property type="entry name" value="Thr_synth_N_sf"/>
</dbReference>